<evidence type="ECO:0000313" key="2">
    <source>
        <dbReference type="EMBL" id="OLP98397.1"/>
    </source>
</evidence>
<dbReference type="AlphaFoldDB" id="A0A1Q9DT99"/>
<evidence type="ECO:0000256" key="1">
    <source>
        <dbReference type="SAM" id="MobiDB-lite"/>
    </source>
</evidence>
<sequence length="72" mass="8343">MPMWVILVDEDEVFVDIEWWESLTDNEQDCFYAGYRAAKVTAERKKKQEEEEKASGKVSRFSGPEPADGWAL</sequence>
<dbReference type="EMBL" id="LSRX01000398">
    <property type="protein sequence ID" value="OLP98397.1"/>
    <property type="molecule type" value="Genomic_DNA"/>
</dbReference>
<evidence type="ECO:0000313" key="3">
    <source>
        <dbReference type="Proteomes" id="UP000186817"/>
    </source>
</evidence>
<name>A0A1Q9DT99_SYMMI</name>
<dbReference type="OrthoDB" id="423485at2759"/>
<comment type="caution">
    <text evidence="2">The sequence shown here is derived from an EMBL/GenBank/DDBJ whole genome shotgun (WGS) entry which is preliminary data.</text>
</comment>
<dbReference type="Proteomes" id="UP000186817">
    <property type="component" value="Unassembled WGS sequence"/>
</dbReference>
<feature type="compositionally biased region" description="Basic and acidic residues" evidence="1">
    <location>
        <begin position="43"/>
        <end position="55"/>
    </location>
</feature>
<gene>
    <name evidence="2" type="ORF">AK812_SmicGene19148</name>
</gene>
<protein>
    <submittedName>
        <fullName evidence="2">Uncharacterized protein</fullName>
    </submittedName>
</protein>
<feature type="region of interest" description="Disordered" evidence="1">
    <location>
        <begin position="43"/>
        <end position="72"/>
    </location>
</feature>
<keyword evidence="3" id="KW-1185">Reference proteome</keyword>
<proteinExistence type="predicted"/>
<accession>A0A1Q9DT99</accession>
<organism evidence="2 3">
    <name type="scientific">Symbiodinium microadriaticum</name>
    <name type="common">Dinoflagellate</name>
    <name type="synonym">Zooxanthella microadriatica</name>
    <dbReference type="NCBI Taxonomy" id="2951"/>
    <lineage>
        <taxon>Eukaryota</taxon>
        <taxon>Sar</taxon>
        <taxon>Alveolata</taxon>
        <taxon>Dinophyceae</taxon>
        <taxon>Suessiales</taxon>
        <taxon>Symbiodiniaceae</taxon>
        <taxon>Symbiodinium</taxon>
    </lineage>
</organism>
<reference evidence="2 3" key="1">
    <citation type="submission" date="2016-02" db="EMBL/GenBank/DDBJ databases">
        <title>Genome analysis of coral dinoflagellate symbionts highlights evolutionary adaptations to a symbiotic lifestyle.</title>
        <authorList>
            <person name="Aranda M."/>
            <person name="Li Y."/>
            <person name="Liew Y.J."/>
            <person name="Baumgarten S."/>
            <person name="Simakov O."/>
            <person name="Wilson M."/>
            <person name="Piel J."/>
            <person name="Ashoor H."/>
            <person name="Bougouffa S."/>
            <person name="Bajic V.B."/>
            <person name="Ryu T."/>
            <person name="Ravasi T."/>
            <person name="Bayer T."/>
            <person name="Micklem G."/>
            <person name="Kim H."/>
            <person name="Bhak J."/>
            <person name="Lajeunesse T.C."/>
            <person name="Voolstra C.R."/>
        </authorList>
    </citation>
    <scope>NUCLEOTIDE SEQUENCE [LARGE SCALE GENOMIC DNA]</scope>
    <source>
        <strain evidence="2 3">CCMP2467</strain>
    </source>
</reference>